<dbReference type="Proteomes" id="UP000240042">
    <property type="component" value="Unassembled WGS sequence"/>
</dbReference>
<dbReference type="AlphaFoldDB" id="A0A1I1E0G7"/>
<protein>
    <submittedName>
        <fullName evidence="1">Uncharacterized protein</fullName>
    </submittedName>
</protein>
<sequence>MKTIIILLVLSPFLFNGIKALWRFFKGEKVECGTCPMSDGCSCKTDKCGRC</sequence>
<dbReference type="EMBL" id="FOKY01000004">
    <property type="protein sequence ID" value="SFB78323.1"/>
    <property type="molecule type" value="Genomic_DNA"/>
</dbReference>
<keyword evidence="2" id="KW-1185">Reference proteome</keyword>
<evidence type="ECO:0000313" key="2">
    <source>
        <dbReference type="Proteomes" id="UP000240042"/>
    </source>
</evidence>
<dbReference type="STRING" id="34097.SAMN02745150_00776"/>
<organism evidence="1 2">
    <name type="scientific">Brevinema andersonii</name>
    <dbReference type="NCBI Taxonomy" id="34097"/>
    <lineage>
        <taxon>Bacteria</taxon>
        <taxon>Pseudomonadati</taxon>
        <taxon>Spirochaetota</taxon>
        <taxon>Spirochaetia</taxon>
        <taxon>Brevinematales</taxon>
        <taxon>Brevinemataceae</taxon>
        <taxon>Brevinema</taxon>
    </lineage>
</organism>
<reference evidence="2" key="1">
    <citation type="submission" date="2016-10" db="EMBL/GenBank/DDBJ databases">
        <authorList>
            <person name="Varghese N."/>
            <person name="Submissions S."/>
        </authorList>
    </citation>
    <scope>NUCLEOTIDE SEQUENCE [LARGE SCALE GENOMIC DNA]</scope>
    <source>
        <strain evidence="2">ATCC 43811</strain>
    </source>
</reference>
<evidence type="ECO:0000313" key="1">
    <source>
        <dbReference type="EMBL" id="SFB78323.1"/>
    </source>
</evidence>
<proteinExistence type="predicted"/>
<name>A0A1I1E0G7_BREAD</name>
<gene>
    <name evidence="1" type="ORF">SAMN02745150_00776</name>
</gene>
<accession>A0A1I1E0G7</accession>
<dbReference type="RefSeq" id="WP_159428164.1">
    <property type="nucleotide sequence ID" value="NZ_FOKY01000004.1"/>
</dbReference>